<evidence type="ECO:0000313" key="3">
    <source>
        <dbReference type="Proteomes" id="UP000503540"/>
    </source>
</evidence>
<feature type="signal peptide" evidence="1">
    <location>
        <begin position="1"/>
        <end position="25"/>
    </location>
</feature>
<dbReference type="PANTHER" id="PTHR43649">
    <property type="entry name" value="ARABINOSE-BINDING PROTEIN-RELATED"/>
    <property type="match status" value="1"/>
</dbReference>
<dbReference type="EMBL" id="CP046172">
    <property type="protein sequence ID" value="QIS15776.1"/>
    <property type="molecule type" value="Genomic_DNA"/>
</dbReference>
<dbReference type="RefSeq" id="WP_167477965.1">
    <property type="nucleotide sequence ID" value="NZ_CP046172.1"/>
</dbReference>
<evidence type="ECO:0000256" key="1">
    <source>
        <dbReference type="SAM" id="SignalP"/>
    </source>
</evidence>
<dbReference type="InterPro" id="IPR006059">
    <property type="entry name" value="SBP"/>
</dbReference>
<dbReference type="Gene3D" id="3.40.190.10">
    <property type="entry name" value="Periplasmic binding protein-like II"/>
    <property type="match status" value="1"/>
</dbReference>
<dbReference type="PROSITE" id="PS51257">
    <property type="entry name" value="PROKAR_LIPOPROTEIN"/>
    <property type="match status" value="1"/>
</dbReference>
<dbReference type="AlphaFoldDB" id="A0A6G9YRZ1"/>
<keyword evidence="1" id="KW-0732">Signal</keyword>
<dbReference type="KEGG" id="nah:F5544_39790"/>
<dbReference type="SUPFAM" id="SSF53850">
    <property type="entry name" value="Periplasmic binding protein-like II"/>
    <property type="match status" value="1"/>
</dbReference>
<reference evidence="2 3" key="1">
    <citation type="journal article" date="2019" name="ACS Chem. Biol.">
        <title>Identification and Mobilization of a Cryptic Antibiotic Biosynthesis Gene Locus from a Human-Pathogenic Nocardia Isolate.</title>
        <authorList>
            <person name="Herisse M."/>
            <person name="Ishida K."/>
            <person name="Porter J.L."/>
            <person name="Howden B."/>
            <person name="Hertweck C."/>
            <person name="Stinear T.P."/>
            <person name="Pidot S.J."/>
        </authorList>
    </citation>
    <scope>NUCLEOTIDE SEQUENCE [LARGE SCALE GENOMIC DNA]</scope>
    <source>
        <strain evidence="2 3">AUSMDU00012717</strain>
    </source>
</reference>
<organism evidence="2 3">
    <name type="scientific">Nocardia arthritidis</name>
    <dbReference type="NCBI Taxonomy" id="228602"/>
    <lineage>
        <taxon>Bacteria</taxon>
        <taxon>Bacillati</taxon>
        <taxon>Actinomycetota</taxon>
        <taxon>Actinomycetes</taxon>
        <taxon>Mycobacteriales</taxon>
        <taxon>Nocardiaceae</taxon>
        <taxon>Nocardia</taxon>
    </lineage>
</organism>
<proteinExistence type="predicted"/>
<evidence type="ECO:0000313" key="2">
    <source>
        <dbReference type="EMBL" id="QIS15776.1"/>
    </source>
</evidence>
<gene>
    <name evidence="2" type="ORF">F5544_39790</name>
</gene>
<accession>A0A6G9YRZ1</accession>
<sequence>MRIKSRSVGALVAGVLALATATACAPGTQESNNTSNGPVTVDFSSFKGKHMTYLYFTDGPDLDATKAAVARFEQETGATVDLQVIPFAQLNTALTARITSGTAPEVARVQDWHLWGSELLDFTNYFGKAYPNEFTDGAVATSVDKDGHMFAVPSDQTINGPFVNVDAFQKAGVPVPDANTKWTWQQFVDTAAKVAQETQMSSAITMDVSGNRLSTVLSQFGTTLIGADGQVALDQAKTEQALSAVNDLLQSGKMSKEFWLGAGTNYRGGNDPFMAQQAPVYLSGPWQVGAFAKSAPFKWAAVPNPCAAECGGFPGMKQMVAFRRSKEPTLGVAFAQWMNRTENQREIDKVAFWLPTRKDLVSAHVEYPSRAADMNVFIGQIASTPSVDFKTAASPAFTGAANALVKEFDKYVAGQESVTDCVHNLRDQVDKIVKATK</sequence>
<dbReference type="Pfam" id="PF13416">
    <property type="entry name" value="SBP_bac_8"/>
    <property type="match status" value="1"/>
</dbReference>
<dbReference type="PANTHER" id="PTHR43649:SF12">
    <property type="entry name" value="DIACETYLCHITOBIOSE BINDING PROTEIN DASA"/>
    <property type="match status" value="1"/>
</dbReference>
<dbReference type="InterPro" id="IPR050490">
    <property type="entry name" value="Bact_solute-bd_prot1"/>
</dbReference>
<keyword evidence="3" id="KW-1185">Reference proteome</keyword>
<dbReference type="Proteomes" id="UP000503540">
    <property type="component" value="Chromosome"/>
</dbReference>
<protein>
    <submittedName>
        <fullName evidence="2">Extracellular solute-binding protein</fullName>
    </submittedName>
</protein>
<feature type="chain" id="PRO_5026287772" evidence="1">
    <location>
        <begin position="26"/>
        <end position="437"/>
    </location>
</feature>
<name>A0A6G9YRZ1_9NOCA</name>